<evidence type="ECO:0000313" key="3">
    <source>
        <dbReference type="EMBL" id="NYE83879.1"/>
    </source>
</evidence>
<keyword evidence="4" id="KW-1185">Reference proteome</keyword>
<evidence type="ECO:0000313" key="4">
    <source>
        <dbReference type="Proteomes" id="UP000542125"/>
    </source>
</evidence>
<dbReference type="Gene3D" id="2.60.120.260">
    <property type="entry name" value="Galactose-binding domain-like"/>
    <property type="match status" value="1"/>
</dbReference>
<gene>
    <name evidence="3" type="ORF">FHW18_003150</name>
</gene>
<reference evidence="3 4" key="1">
    <citation type="submission" date="2020-07" db="EMBL/GenBank/DDBJ databases">
        <title>Genomic Encyclopedia of Type Strains, Phase IV (KMG-V): Genome sequencing to study the core and pangenomes of soil and plant-associated prokaryotes.</title>
        <authorList>
            <person name="Whitman W."/>
        </authorList>
    </citation>
    <scope>NUCLEOTIDE SEQUENCE [LARGE SCALE GENOMIC DNA]</scope>
    <source>
        <strain evidence="3 4">SAS40</strain>
    </source>
</reference>
<dbReference type="SMART" id="SM00939">
    <property type="entry name" value="PepX_C"/>
    <property type="match status" value="1"/>
</dbReference>
<feature type="domain" description="Xaa-Pro dipeptidyl-peptidase C-terminal" evidence="2">
    <location>
        <begin position="307"/>
        <end position="576"/>
    </location>
</feature>
<dbReference type="PANTHER" id="PTHR43056">
    <property type="entry name" value="PEPTIDASE S9 PROLYL OLIGOPEPTIDASE"/>
    <property type="match status" value="1"/>
</dbReference>
<dbReference type="AlphaFoldDB" id="A0A7Y9LLF1"/>
<dbReference type="InterPro" id="IPR050585">
    <property type="entry name" value="Xaa-Pro_dipeptidyl-ppase/CocE"/>
</dbReference>
<proteinExistence type="predicted"/>
<dbReference type="GO" id="GO:0008239">
    <property type="term" value="F:dipeptidyl-peptidase activity"/>
    <property type="evidence" value="ECO:0007669"/>
    <property type="project" value="InterPro"/>
</dbReference>
<comment type="caution">
    <text evidence="3">The sequence shown here is derived from an EMBL/GenBank/DDBJ whole genome shotgun (WGS) entry which is preliminary data.</text>
</comment>
<dbReference type="InterPro" id="IPR005674">
    <property type="entry name" value="CocE/Ser_esterase"/>
</dbReference>
<dbReference type="SUPFAM" id="SSF53474">
    <property type="entry name" value="alpha/beta-Hydrolases"/>
    <property type="match status" value="1"/>
</dbReference>
<accession>A0A7Y9LLF1</accession>
<protein>
    <recommendedName>
        <fullName evidence="2">Xaa-Pro dipeptidyl-peptidase C-terminal domain-containing protein</fullName>
    </recommendedName>
</protein>
<dbReference type="Pfam" id="PF02129">
    <property type="entry name" value="Peptidase_S15"/>
    <property type="match status" value="1"/>
</dbReference>
<dbReference type="RefSeq" id="WP_218863241.1">
    <property type="nucleotide sequence ID" value="NZ_JACBYR010000001.1"/>
</dbReference>
<dbReference type="PANTHER" id="PTHR43056:SF10">
    <property type="entry name" value="COCE_NOND FAMILY, PUTATIVE (AFU_ORTHOLOGUE AFUA_7G00600)-RELATED"/>
    <property type="match status" value="1"/>
</dbReference>
<dbReference type="InterPro" id="IPR029058">
    <property type="entry name" value="AB_hydrolase_fold"/>
</dbReference>
<evidence type="ECO:0000256" key="1">
    <source>
        <dbReference type="ARBA" id="ARBA00022801"/>
    </source>
</evidence>
<dbReference type="SUPFAM" id="SSF49785">
    <property type="entry name" value="Galactose-binding domain-like"/>
    <property type="match status" value="1"/>
</dbReference>
<dbReference type="NCBIfam" id="TIGR00976">
    <property type="entry name" value="CocE_NonD"/>
    <property type="match status" value="2"/>
</dbReference>
<dbReference type="InterPro" id="IPR013736">
    <property type="entry name" value="Xaa-Pro_dipept_C"/>
</dbReference>
<dbReference type="EMBL" id="JACBYR010000001">
    <property type="protein sequence ID" value="NYE83879.1"/>
    <property type="molecule type" value="Genomic_DNA"/>
</dbReference>
<organism evidence="3 4">
    <name type="scientific">Pigmentiphaga litoralis</name>
    <dbReference type="NCBI Taxonomy" id="516702"/>
    <lineage>
        <taxon>Bacteria</taxon>
        <taxon>Pseudomonadati</taxon>
        <taxon>Pseudomonadota</taxon>
        <taxon>Betaproteobacteria</taxon>
        <taxon>Burkholderiales</taxon>
        <taxon>Alcaligenaceae</taxon>
        <taxon>Pigmentiphaga</taxon>
    </lineage>
</organism>
<keyword evidence="1" id="KW-0378">Hydrolase</keyword>
<dbReference type="Gene3D" id="3.40.50.1820">
    <property type="entry name" value="alpha/beta hydrolase"/>
    <property type="match status" value="1"/>
</dbReference>
<name>A0A7Y9LLF1_9BURK</name>
<dbReference type="Pfam" id="PF08530">
    <property type="entry name" value="PepX_C"/>
    <property type="match status" value="1"/>
</dbReference>
<dbReference type="Proteomes" id="UP000542125">
    <property type="component" value="Unassembled WGS sequence"/>
</dbReference>
<evidence type="ECO:0000259" key="2">
    <source>
        <dbReference type="SMART" id="SM00939"/>
    </source>
</evidence>
<dbReference type="Gene3D" id="1.10.3020.10">
    <property type="entry name" value="alpha-amino acid ester hydrolase ( Helical cap domain)"/>
    <property type="match status" value="1"/>
</dbReference>
<dbReference type="InterPro" id="IPR000383">
    <property type="entry name" value="Xaa-Pro-like_dom"/>
</dbReference>
<sequence>MSMLPVLPARTLSMTTRDGVRLDADVWQPATGGPYPVLLMRQAYGRGVASTVCYAHPAWYAAHGYVVVIQDIRGRGTSEGFFRIGEHEREDGIDTIAWAAQLPGTTGTVGMYGFSYQAFNQLILAGDDCPALKAIAPAMGPWQGREGWSHVNGALRLQGSLGWATQLAADTARHEGMTQAFTELMAASRGLPLYETVQARPAYMERHREISHYHRWIDTPAEDPYWTGLSAAARLPEIAARKLPMLFIGGWYDTFLEPTIEGFRAVASAGVPSRLVVGPWLHFPWVRKVGGTDFGPAADGGMDELQVQWFDRWLKGADNGVDQAKPMRLFDLGSKAWREFDAWPDAPVDWVLSTSGKASIDSADGKLLRAEPMAFAVEAIAGADVQSAEAASWMESAAASTAARTSGPTTAYVAHDPWRPVPAFGGAFGVPNGPADRSGIDARGDVLTFTTAPLPSPLTLAGDVVARLTVTSDRPSFDVSCVLSRVTPSGQSIALTDGYRHFRTPPADPLVDVTMQSTCVTVAAGESLRLSIAASAFPAYPVNPGTGEDPTRAASIDAQVITLGIACGGGATSVLRVSRA</sequence>
<dbReference type="InterPro" id="IPR008979">
    <property type="entry name" value="Galactose-bd-like_sf"/>
</dbReference>